<dbReference type="PANTHER" id="PTHR35004:SF7">
    <property type="entry name" value="INTEGRASE PROTEIN"/>
    <property type="match status" value="1"/>
</dbReference>
<dbReference type="GO" id="GO:0003676">
    <property type="term" value="F:nucleic acid binding"/>
    <property type="evidence" value="ECO:0007669"/>
    <property type="project" value="InterPro"/>
</dbReference>
<dbReference type="AlphaFoldDB" id="A0A375YVR4"/>
<evidence type="ECO:0000313" key="6">
    <source>
        <dbReference type="Proteomes" id="UP000252015"/>
    </source>
</evidence>
<evidence type="ECO:0000259" key="4">
    <source>
        <dbReference type="PROSITE" id="PS50994"/>
    </source>
</evidence>
<keyword evidence="6" id="KW-1185">Reference proteome</keyword>
<feature type="domain" description="Integrase catalytic" evidence="4">
    <location>
        <begin position="131"/>
        <end position="302"/>
    </location>
</feature>
<dbReference type="SUPFAM" id="SSF46689">
    <property type="entry name" value="Homeodomain-like"/>
    <property type="match status" value="1"/>
</dbReference>
<evidence type="ECO:0000256" key="1">
    <source>
        <dbReference type="ARBA" id="ARBA00023015"/>
    </source>
</evidence>
<reference evidence="5 6" key="1">
    <citation type="submission" date="2018-05" db="EMBL/GenBank/DDBJ databases">
        <authorList>
            <consortium name="IHU Genomes"/>
        </authorList>
    </citation>
    <scope>NUCLEOTIDE SEQUENCE [LARGE SCALE GENOMIC DNA]</scope>
    <source>
        <strain evidence="5 6">P7336</strain>
    </source>
</reference>
<accession>A0A375YVR4</accession>
<dbReference type="Pfam" id="PF13565">
    <property type="entry name" value="HTH_32"/>
    <property type="match status" value="1"/>
</dbReference>
<dbReference type="SUPFAM" id="SSF53098">
    <property type="entry name" value="Ribonuclease H-like"/>
    <property type="match status" value="1"/>
</dbReference>
<dbReference type="InterPro" id="IPR001584">
    <property type="entry name" value="Integrase_cat-core"/>
</dbReference>
<evidence type="ECO:0000256" key="2">
    <source>
        <dbReference type="ARBA" id="ARBA00023163"/>
    </source>
</evidence>
<dbReference type="EMBL" id="UEGW01000001">
    <property type="protein sequence ID" value="SRX93033.1"/>
    <property type="molecule type" value="Genomic_DNA"/>
</dbReference>
<dbReference type="Gene3D" id="3.30.420.10">
    <property type="entry name" value="Ribonuclease H-like superfamily/Ribonuclease H"/>
    <property type="match status" value="1"/>
</dbReference>
<proteinExistence type="predicted"/>
<sequence>MSKARLVITAVVVEGRSQSEVAFEYGVSQGWVSRLVARYRLEGEAAFQPRSRRPHTTPTRLAQDTIELIIELREKLASKGLDNGPYTIAWHLQHRHGCIVSAASIYRHLRAAGLIAPHPHKRPKSSYIRFAAEQPNERWQADFTHWWLADHSHVEILDWLDDHARYVLSLTAHLRITGPIVLDTFRKAYATHGIPASTLTDNGMVFTTRLSGGKGGRNAFENELHRLGVTQINSTTNHPTTCGKVERCRQTLKKWINGQPRAPTLAELQTQLDTFAEEYNHRRPHRSLPHHATPATAYTARPKANPATSIDTHNRVRTDRIDQFGKLTLRHAGRLHHIGVGRTHARTRVLVLVQDLNIRIINATTGELLRQLTLDPTRDYQPRGMPSGRPTKKPKP</sequence>
<dbReference type="InterPro" id="IPR012337">
    <property type="entry name" value="RNaseH-like_sf"/>
</dbReference>
<keyword evidence="2" id="KW-0804">Transcription</keyword>
<feature type="region of interest" description="Disordered" evidence="3">
    <location>
        <begin position="374"/>
        <end position="396"/>
    </location>
</feature>
<dbReference type="InterPro" id="IPR053721">
    <property type="entry name" value="Fimbrial_Adhesin_Reg"/>
</dbReference>
<organism evidence="5 6">
    <name type="scientific">Mycobacterium shimoidei</name>
    <dbReference type="NCBI Taxonomy" id="29313"/>
    <lineage>
        <taxon>Bacteria</taxon>
        <taxon>Bacillati</taxon>
        <taxon>Actinomycetota</taxon>
        <taxon>Actinomycetes</taxon>
        <taxon>Mycobacteriales</taxon>
        <taxon>Mycobacteriaceae</taxon>
        <taxon>Mycobacterium</taxon>
    </lineage>
</organism>
<evidence type="ECO:0000256" key="3">
    <source>
        <dbReference type="SAM" id="MobiDB-lite"/>
    </source>
</evidence>
<dbReference type="Proteomes" id="UP000252015">
    <property type="component" value="Unassembled WGS sequence"/>
</dbReference>
<dbReference type="Pfam" id="PF13683">
    <property type="entry name" value="rve_3"/>
    <property type="match status" value="1"/>
</dbReference>
<dbReference type="PROSITE" id="PS50994">
    <property type="entry name" value="INTEGRASE"/>
    <property type="match status" value="1"/>
</dbReference>
<dbReference type="RefSeq" id="WP_113963309.1">
    <property type="nucleotide sequence ID" value="NZ_UEGW01000001.1"/>
</dbReference>
<gene>
    <name evidence="5" type="ORF">MSP7336_01263</name>
</gene>
<name>A0A375YVR4_MYCSH</name>
<dbReference type="InterPro" id="IPR009057">
    <property type="entry name" value="Homeodomain-like_sf"/>
</dbReference>
<evidence type="ECO:0000313" key="5">
    <source>
        <dbReference type="EMBL" id="SRX93033.1"/>
    </source>
</evidence>
<dbReference type="GO" id="GO:0015074">
    <property type="term" value="P:DNA integration"/>
    <property type="evidence" value="ECO:0007669"/>
    <property type="project" value="InterPro"/>
</dbReference>
<dbReference type="PANTHER" id="PTHR35004">
    <property type="entry name" value="TRANSPOSASE RV3428C-RELATED"/>
    <property type="match status" value="1"/>
</dbReference>
<protein>
    <submittedName>
        <fullName evidence="5">Integrase catalytic subunit [Intrasporangium calvum DSM]</fullName>
    </submittedName>
</protein>
<dbReference type="InterPro" id="IPR036397">
    <property type="entry name" value="RNaseH_sf"/>
</dbReference>
<dbReference type="Gene3D" id="1.10.10.2690">
    <property type="match status" value="1"/>
</dbReference>
<keyword evidence="1" id="KW-0805">Transcription regulation</keyword>